<evidence type="ECO:0000256" key="12">
    <source>
        <dbReference type="SAM" id="Phobius"/>
    </source>
</evidence>
<reference evidence="13" key="1">
    <citation type="journal article" date="2009" name="Mol. Biol. Evol.">
        <title>Hyper-variability of ascidian mitochondrial gene order: exposing the myth of deuterostome organelle genome stability.</title>
        <authorList>
            <person name="Gissi C."/>
            <person name="Pesole G."/>
            <person name="Mastrototaro F."/>
            <person name="Iannelli F."/>
            <person name="Guida V."/>
            <person name="Griggio F."/>
        </authorList>
    </citation>
    <scope>NUCLEOTIDE SEQUENCE</scope>
    <source>
        <tissue evidence="13">Muscle</tissue>
    </source>
</reference>
<evidence type="ECO:0000256" key="2">
    <source>
        <dbReference type="ARBA" id="ARBA00010535"/>
    </source>
</evidence>
<comment type="similarity">
    <text evidence="2 10">Belongs to the complex I subunit 1 family.</text>
</comment>
<comment type="catalytic activity">
    <reaction evidence="9 11">
        <text>a ubiquinone + NADH + 5 H(+)(in) = a ubiquinol + NAD(+) + 4 H(+)(out)</text>
        <dbReference type="Rhea" id="RHEA:29091"/>
        <dbReference type="Rhea" id="RHEA-COMP:9565"/>
        <dbReference type="Rhea" id="RHEA-COMP:9566"/>
        <dbReference type="ChEBI" id="CHEBI:15378"/>
        <dbReference type="ChEBI" id="CHEBI:16389"/>
        <dbReference type="ChEBI" id="CHEBI:17976"/>
        <dbReference type="ChEBI" id="CHEBI:57540"/>
        <dbReference type="ChEBI" id="CHEBI:57945"/>
        <dbReference type="EC" id="7.1.1.2"/>
    </reaction>
</comment>
<geneLocation type="mitochondrion" evidence="13"/>
<evidence type="ECO:0000256" key="10">
    <source>
        <dbReference type="RuleBase" id="RU000471"/>
    </source>
</evidence>
<organism evidence="13">
    <name type="scientific">Microcosmus sulcatus</name>
    <dbReference type="NCBI Taxonomy" id="341086"/>
    <lineage>
        <taxon>Eukaryota</taxon>
        <taxon>Metazoa</taxon>
        <taxon>Chordata</taxon>
        <taxon>Tunicata</taxon>
        <taxon>Ascidiacea</taxon>
        <taxon>Stolidobranchia</taxon>
        <taxon>Pyuridae</taxon>
        <taxon>Microcosmus</taxon>
    </lineage>
</organism>
<evidence type="ECO:0000256" key="4">
    <source>
        <dbReference type="ARBA" id="ARBA00021009"/>
    </source>
</evidence>
<dbReference type="GO" id="GO:0003954">
    <property type="term" value="F:NADH dehydrogenase activity"/>
    <property type="evidence" value="ECO:0007669"/>
    <property type="project" value="TreeGrafter"/>
</dbReference>
<feature type="transmembrane region" description="Helical" evidence="12">
    <location>
        <begin position="101"/>
        <end position="125"/>
    </location>
</feature>
<evidence type="ECO:0000256" key="9">
    <source>
        <dbReference type="ARBA" id="ARBA00049551"/>
    </source>
</evidence>
<protein>
    <recommendedName>
        <fullName evidence="4 11">NADH-ubiquinone oxidoreductase chain 1</fullName>
        <ecNumber evidence="3 11">7.1.1.2</ecNumber>
    </recommendedName>
</protein>
<dbReference type="GO" id="GO:0008137">
    <property type="term" value="F:NADH dehydrogenase (ubiquinone) activity"/>
    <property type="evidence" value="ECO:0007669"/>
    <property type="project" value="UniProtKB-EC"/>
</dbReference>
<keyword evidence="11" id="KW-0830">Ubiquinone</keyword>
<proteinExistence type="inferred from homology"/>
<dbReference type="GO" id="GO:0009060">
    <property type="term" value="P:aerobic respiration"/>
    <property type="evidence" value="ECO:0007669"/>
    <property type="project" value="TreeGrafter"/>
</dbReference>
<evidence type="ECO:0000256" key="5">
    <source>
        <dbReference type="ARBA" id="ARBA00022692"/>
    </source>
</evidence>
<accession>D2YVG9</accession>
<sequence length="295" mass="33318">MFLFADVCLVLYLLMVLLLVAFLVLLERKVLGVLQIRKGPNIVGVNGLMQTVMDGVKLLMKKYFMGVFNVFFLVAPLLGFVLSLMQWGVMSIPGSYVWSEYTVVITFVLSGLGVFIIMWCGWGSSNSYGFIGSIRGVAQMISYEVVFFFFVMIFMIGIGVYSWGEMLDKKVMGVMVMNVMLFFMWLVLILSELNRAPFDLVEGESELVSGFNVEYSGVGFTLLFLAEYMNIWFLCLISSVVFLNTVVHVVLGGVFLTLVVVLVRGLLPRYKFNQLIDLMWKVFLPITMLLLVISV</sequence>
<dbReference type="Pfam" id="PF00146">
    <property type="entry name" value="NADHdh"/>
    <property type="match status" value="1"/>
</dbReference>
<keyword evidence="8 12" id="KW-0472">Membrane</keyword>
<dbReference type="PANTHER" id="PTHR11432:SF3">
    <property type="entry name" value="NADH-UBIQUINONE OXIDOREDUCTASE CHAIN 1"/>
    <property type="match status" value="1"/>
</dbReference>
<evidence type="ECO:0000256" key="8">
    <source>
        <dbReference type="ARBA" id="ARBA00023136"/>
    </source>
</evidence>
<feature type="transmembrane region" description="Helical" evidence="12">
    <location>
        <begin position="171"/>
        <end position="190"/>
    </location>
</feature>
<keyword evidence="5 10" id="KW-0812">Transmembrane</keyword>
<keyword evidence="6 12" id="KW-1133">Transmembrane helix</keyword>
<gene>
    <name evidence="13" type="primary">nad1</name>
</gene>
<dbReference type="InterPro" id="IPR018086">
    <property type="entry name" value="NADH_UbQ_OxRdtase_su1_CS"/>
</dbReference>
<evidence type="ECO:0000256" key="11">
    <source>
        <dbReference type="RuleBase" id="RU000473"/>
    </source>
</evidence>
<keyword evidence="11 13" id="KW-0496">Mitochondrion</keyword>
<evidence type="ECO:0000256" key="1">
    <source>
        <dbReference type="ARBA" id="ARBA00004141"/>
    </source>
</evidence>
<evidence type="ECO:0000313" key="13">
    <source>
        <dbReference type="EMBL" id="CAL23092.2"/>
    </source>
</evidence>
<feature type="transmembrane region" description="Helical" evidence="12">
    <location>
        <begin position="7"/>
        <end position="26"/>
    </location>
</feature>
<feature type="transmembrane region" description="Helical" evidence="12">
    <location>
        <begin position="63"/>
        <end position="89"/>
    </location>
</feature>
<evidence type="ECO:0000256" key="3">
    <source>
        <dbReference type="ARBA" id="ARBA00012944"/>
    </source>
</evidence>
<dbReference type="EC" id="7.1.1.2" evidence="3 11"/>
<feature type="transmembrane region" description="Helical" evidence="12">
    <location>
        <begin position="275"/>
        <end position="293"/>
    </location>
</feature>
<dbReference type="PROSITE" id="PS00668">
    <property type="entry name" value="COMPLEX1_ND1_2"/>
    <property type="match status" value="1"/>
</dbReference>
<dbReference type="PANTHER" id="PTHR11432">
    <property type="entry name" value="NADH DEHYDROGENASE SUBUNIT 1"/>
    <property type="match status" value="1"/>
</dbReference>
<evidence type="ECO:0000256" key="6">
    <source>
        <dbReference type="ARBA" id="ARBA00022989"/>
    </source>
</evidence>
<dbReference type="InterPro" id="IPR001694">
    <property type="entry name" value="NADH_UbQ_OxRdtase_su1/FPO"/>
</dbReference>
<dbReference type="AlphaFoldDB" id="D2YVG9"/>
<comment type="subcellular location">
    <subcellularLocation>
        <location evidence="1">Membrane</location>
        <topology evidence="1">Multi-pass membrane protein</topology>
    </subcellularLocation>
    <subcellularLocation>
        <location evidence="10">Mitochondrion inner membrane</location>
        <topology evidence="10">Multi-pass membrane protein</topology>
    </subcellularLocation>
</comment>
<keyword evidence="7 10" id="KW-0520">NAD</keyword>
<name>D2YVG9_9ASCI</name>
<dbReference type="EMBL" id="AM292321">
    <property type="protein sequence ID" value="CAL23092.2"/>
    <property type="molecule type" value="Genomic_DNA"/>
</dbReference>
<feature type="transmembrane region" description="Helical" evidence="12">
    <location>
        <begin position="145"/>
        <end position="164"/>
    </location>
</feature>
<feature type="transmembrane region" description="Helical" evidence="12">
    <location>
        <begin position="231"/>
        <end position="263"/>
    </location>
</feature>
<evidence type="ECO:0000256" key="7">
    <source>
        <dbReference type="ARBA" id="ARBA00023027"/>
    </source>
</evidence>
<dbReference type="GO" id="GO:0005743">
    <property type="term" value="C:mitochondrial inner membrane"/>
    <property type="evidence" value="ECO:0007669"/>
    <property type="project" value="UniProtKB-SubCell"/>
</dbReference>